<evidence type="ECO:0008006" key="3">
    <source>
        <dbReference type="Google" id="ProtNLM"/>
    </source>
</evidence>
<evidence type="ECO:0000313" key="1">
    <source>
        <dbReference type="EMBL" id="MBB4615532.1"/>
    </source>
</evidence>
<reference evidence="1 2" key="1">
    <citation type="submission" date="2020-08" db="EMBL/GenBank/DDBJ databases">
        <title>Genomic Encyclopedia of Type Strains, Phase IV (KMG-IV): sequencing the most valuable type-strain genomes for metagenomic binning, comparative biology and taxonomic classification.</title>
        <authorList>
            <person name="Goeker M."/>
        </authorList>
    </citation>
    <scope>NUCLEOTIDE SEQUENCE [LARGE SCALE GENOMIC DNA]</scope>
    <source>
        <strain evidence="1 2">DSM 17507</strain>
    </source>
</reference>
<accession>A0A7W7AEI0</accession>
<gene>
    <name evidence="1" type="ORF">GGR37_003828</name>
</gene>
<proteinExistence type="predicted"/>
<dbReference type="EMBL" id="JACHOA010000009">
    <property type="protein sequence ID" value="MBB4615532.1"/>
    <property type="molecule type" value="Genomic_DNA"/>
</dbReference>
<comment type="caution">
    <text evidence="1">The sequence shown here is derived from an EMBL/GenBank/DDBJ whole genome shotgun (WGS) entry which is preliminary data.</text>
</comment>
<evidence type="ECO:0000313" key="2">
    <source>
        <dbReference type="Proteomes" id="UP000538566"/>
    </source>
</evidence>
<name>A0A7W7AEI0_9SPHN</name>
<protein>
    <recommendedName>
        <fullName evidence="3">Twin-arginine translocation pathway signal protein</fullName>
    </recommendedName>
</protein>
<dbReference type="AlphaFoldDB" id="A0A7W7AEI0"/>
<dbReference type="Proteomes" id="UP000538566">
    <property type="component" value="Unassembled WGS sequence"/>
</dbReference>
<sequence length="180" mass="19841">MTVGTLAARPVFAAAPKPPLVPASFTVPTLAEGKGFKLVPLGPALVKIDFDAYMSSIEHLQKTFTRSTAWPHPGITDAEAMVDMETEQARFAQRKSFAYAVLTPDGTRERGCVYVQPSPVAGYDAVVRMWVTKAEYDAGFEAELYAWVVKWLAKDWPFAKVAYPGHAISWDDWDKLTGKA</sequence>
<keyword evidence="2" id="KW-1185">Reference proteome</keyword>
<dbReference type="RefSeq" id="WP_246415818.1">
    <property type="nucleotide sequence ID" value="NZ_JACHOA010000009.1"/>
</dbReference>
<organism evidence="1 2">
    <name type="scientific">Novosphingobium taihuense</name>
    <dbReference type="NCBI Taxonomy" id="260085"/>
    <lineage>
        <taxon>Bacteria</taxon>
        <taxon>Pseudomonadati</taxon>
        <taxon>Pseudomonadota</taxon>
        <taxon>Alphaproteobacteria</taxon>
        <taxon>Sphingomonadales</taxon>
        <taxon>Sphingomonadaceae</taxon>
        <taxon>Novosphingobium</taxon>
    </lineage>
</organism>